<sequence length="120" mass="13454">MIRILVIIILFCLSSSVAMAGEADVVRVEVKRSGTVYDFAVTVSHHDEGWKHYADKWVVVAPDGHVLATRTLYHPHVDEQPFRRSLTGVKIDAKIRKVTVRAHDLIHGYGGREVVVDLPD</sequence>
<evidence type="ECO:0000313" key="2">
    <source>
        <dbReference type="EMBL" id="BCL61247.1"/>
    </source>
</evidence>
<gene>
    <name evidence="2" type="ORF">DGMP_19400</name>
</gene>
<dbReference type="Proteomes" id="UP000826725">
    <property type="component" value="Chromosome"/>
</dbReference>
<feature type="signal peptide" evidence="1">
    <location>
        <begin position="1"/>
        <end position="20"/>
    </location>
</feature>
<reference evidence="2" key="1">
    <citation type="submission" date="2020-09" db="EMBL/GenBank/DDBJ databases">
        <title>Desulfogranum mesoprofundum gen. nov., sp. nov., a novel mesophilic, sulfate-reducing chemolithoautotroph isolated from a deep-sea hydrothermal vent chimney in the Suiyo Seamount.</title>
        <authorList>
            <person name="Hashimoto Y."/>
            <person name="Nakagawa S."/>
        </authorList>
    </citation>
    <scope>NUCLEOTIDE SEQUENCE</scope>
    <source>
        <strain evidence="2">KT2</strain>
    </source>
</reference>
<dbReference type="KEGG" id="dbk:DGMP_19400"/>
<name>A0A8D5FWJ8_9BACT</name>
<keyword evidence="3" id="KW-1185">Reference proteome</keyword>
<evidence type="ECO:0000256" key="1">
    <source>
        <dbReference type="SAM" id="SignalP"/>
    </source>
</evidence>
<organism evidence="2 3">
    <name type="scientific">Desulfomarina profundi</name>
    <dbReference type="NCBI Taxonomy" id="2772557"/>
    <lineage>
        <taxon>Bacteria</taxon>
        <taxon>Pseudomonadati</taxon>
        <taxon>Thermodesulfobacteriota</taxon>
        <taxon>Desulfobulbia</taxon>
        <taxon>Desulfobulbales</taxon>
        <taxon>Desulfobulbaceae</taxon>
        <taxon>Desulfomarina</taxon>
    </lineage>
</organism>
<protein>
    <submittedName>
        <fullName evidence="2">Uncharacterized protein</fullName>
    </submittedName>
</protein>
<evidence type="ECO:0000313" key="3">
    <source>
        <dbReference type="Proteomes" id="UP000826725"/>
    </source>
</evidence>
<keyword evidence="1" id="KW-0732">Signal</keyword>
<feature type="chain" id="PRO_5034044809" evidence="1">
    <location>
        <begin position="21"/>
        <end position="120"/>
    </location>
</feature>
<proteinExistence type="predicted"/>
<dbReference type="EMBL" id="AP024086">
    <property type="protein sequence ID" value="BCL61247.1"/>
    <property type="molecule type" value="Genomic_DNA"/>
</dbReference>
<accession>A0A8D5FWJ8</accession>
<dbReference type="AlphaFoldDB" id="A0A8D5FWJ8"/>